<reference evidence="8 9" key="1">
    <citation type="submission" date="2019-09" db="EMBL/GenBank/DDBJ databases">
        <title>Reversal of blaTEM antimicrobial resistance by CRISPR-Cas9 in clinical E. coli and other Enterobacteriaceae strains.</title>
        <authorList>
            <person name="Tagliaferri T."/>
            <person name="Guimaraes N."/>
            <person name="Pereira M."/>
            <person name="Felicori L."/>
            <person name="Horz H.-P."/>
            <person name="Santos S."/>
            <person name="Mendes T."/>
        </authorList>
    </citation>
    <scope>NUCLEOTIDE SEQUENCE [LARGE SCALE GENOMIC DNA]</scope>
    <source>
        <strain evidence="8 9">E2_blaTEM_MG</strain>
    </source>
</reference>
<proteinExistence type="inferred from homology"/>
<dbReference type="Proteomes" id="UP000476281">
    <property type="component" value="Unassembled WGS sequence"/>
</dbReference>
<evidence type="ECO:0000313" key="8">
    <source>
        <dbReference type="EMBL" id="KAB2510245.1"/>
    </source>
</evidence>
<sequence>MAFSQAVSGLNAAATNLDVIGNNIANSATYGFKSGSASFADMFAGSKVGLGVKVAGITQDFTDGTTTNTGRGLDVAISQNGFFRMVDANGSVFYSRNGQFKLDENRNLVNMQGLQLTGYPVAGTPPTVQTGANPQAISIPTTLMAAKSTTTASQQINLNSTDTAPTVAFDPSNPDSYNKKGTVTVFDSQGNAHNMNLFYVKNETPANSWKVYSQDGSVAGDAAKLATTLTFNESGVLTGGDDIKTTTGT</sequence>
<evidence type="ECO:0000256" key="3">
    <source>
        <dbReference type="ARBA" id="ARBA00023143"/>
    </source>
</evidence>
<dbReference type="InterPro" id="IPR037925">
    <property type="entry name" value="FlgE/F/G-like"/>
</dbReference>
<evidence type="ECO:0000259" key="6">
    <source>
        <dbReference type="Pfam" id="PF07559"/>
    </source>
</evidence>
<evidence type="ECO:0000313" key="9">
    <source>
        <dbReference type="Proteomes" id="UP000476281"/>
    </source>
</evidence>
<name>A0A6L3XWA5_9ENTR</name>
<dbReference type="InterPro" id="IPR020013">
    <property type="entry name" value="Flagellar_FlgE/F/G"/>
</dbReference>
<dbReference type="PANTHER" id="PTHR30435:SF1">
    <property type="entry name" value="FLAGELLAR HOOK PROTEIN FLGE"/>
    <property type="match status" value="1"/>
</dbReference>
<accession>A0A6L3XWA5</accession>
<dbReference type="InterPro" id="IPR011491">
    <property type="entry name" value="FlgE_D2"/>
</dbReference>
<dbReference type="Pfam" id="PF07559">
    <property type="entry name" value="FlgE_D2"/>
    <property type="match status" value="1"/>
</dbReference>
<comment type="similarity">
    <text evidence="2 4">Belongs to the flagella basal body rod proteins family.</text>
</comment>
<feature type="domain" description="Flagellar basal body rod protein N-terminal" evidence="5">
    <location>
        <begin position="6"/>
        <end position="33"/>
    </location>
</feature>
<dbReference type="InterPro" id="IPR019776">
    <property type="entry name" value="Flagellar_basal_body_rod_CS"/>
</dbReference>
<comment type="caution">
    <text evidence="8">The sequence shown here is derived from an EMBL/GenBank/DDBJ whole genome shotgun (WGS) entry which is preliminary data.</text>
</comment>
<feature type="domain" description="Flagellar hook protein FlgE/F/G-like D1" evidence="7">
    <location>
        <begin position="76"/>
        <end position="145"/>
    </location>
</feature>
<protein>
    <recommendedName>
        <fullName evidence="4">Flagellar hook protein FlgE</fullName>
    </recommendedName>
</protein>
<feature type="domain" description="Flagellar hook protein FlgE D2" evidence="6">
    <location>
        <begin position="157"/>
        <end position="242"/>
    </location>
</feature>
<dbReference type="EMBL" id="WBSZ01000790">
    <property type="protein sequence ID" value="KAB2510245.1"/>
    <property type="molecule type" value="Genomic_DNA"/>
</dbReference>
<evidence type="ECO:0000259" key="7">
    <source>
        <dbReference type="Pfam" id="PF22692"/>
    </source>
</evidence>
<organism evidence="8 9">
    <name type="scientific">Enterobacter hormaechei</name>
    <dbReference type="NCBI Taxonomy" id="158836"/>
    <lineage>
        <taxon>Bacteria</taxon>
        <taxon>Pseudomonadati</taxon>
        <taxon>Pseudomonadota</taxon>
        <taxon>Gammaproteobacteria</taxon>
        <taxon>Enterobacterales</taxon>
        <taxon>Enterobacteriaceae</taxon>
        <taxon>Enterobacter</taxon>
        <taxon>Enterobacter cloacae complex</taxon>
    </lineage>
</organism>
<dbReference type="GO" id="GO:0009424">
    <property type="term" value="C:bacterial-type flagellum hook"/>
    <property type="evidence" value="ECO:0007669"/>
    <property type="project" value="TreeGrafter"/>
</dbReference>
<evidence type="ECO:0000256" key="2">
    <source>
        <dbReference type="ARBA" id="ARBA00009677"/>
    </source>
</evidence>
<evidence type="ECO:0000256" key="4">
    <source>
        <dbReference type="RuleBase" id="RU362116"/>
    </source>
</evidence>
<dbReference type="PROSITE" id="PS00588">
    <property type="entry name" value="FLAGELLA_BB_ROD"/>
    <property type="match status" value="1"/>
</dbReference>
<keyword evidence="8" id="KW-0969">Cilium</keyword>
<comment type="function">
    <text evidence="4">A flexible structure which links the flagellar filament to the drive apparatus in the basal body.</text>
</comment>
<evidence type="ECO:0000256" key="1">
    <source>
        <dbReference type="ARBA" id="ARBA00004117"/>
    </source>
</evidence>
<dbReference type="Pfam" id="PF22692">
    <property type="entry name" value="LlgE_F_G_D1"/>
    <property type="match status" value="1"/>
</dbReference>
<dbReference type="InterPro" id="IPR037058">
    <property type="entry name" value="Falgellar_hook_FlgE_sf"/>
</dbReference>
<dbReference type="Gene3D" id="2.60.98.20">
    <property type="entry name" value="Flagellar hook protein FlgE"/>
    <property type="match status" value="1"/>
</dbReference>
<dbReference type="PANTHER" id="PTHR30435">
    <property type="entry name" value="FLAGELLAR PROTEIN"/>
    <property type="match status" value="1"/>
</dbReference>
<keyword evidence="8" id="KW-0282">Flagellum</keyword>
<dbReference type="AlphaFoldDB" id="A0A6L3XWA5"/>
<gene>
    <name evidence="8" type="ORF">F9C29_19370</name>
</gene>
<keyword evidence="3 4" id="KW-0975">Bacterial flagellum</keyword>
<dbReference type="Pfam" id="PF00460">
    <property type="entry name" value="Flg_bb_rod"/>
    <property type="match status" value="1"/>
</dbReference>
<keyword evidence="8" id="KW-0966">Cell projection</keyword>
<dbReference type="NCBIfam" id="TIGR03506">
    <property type="entry name" value="FlgEFG_subfam"/>
    <property type="match status" value="1"/>
</dbReference>
<dbReference type="InterPro" id="IPR053967">
    <property type="entry name" value="LlgE_F_G-like_D1"/>
</dbReference>
<dbReference type="InterPro" id="IPR001444">
    <property type="entry name" value="Flag_bb_rod_N"/>
</dbReference>
<comment type="subcellular location">
    <subcellularLocation>
        <location evidence="1 4">Bacterial flagellum basal body</location>
    </subcellularLocation>
</comment>
<feature type="non-terminal residue" evidence="8">
    <location>
        <position position="249"/>
    </location>
</feature>
<evidence type="ECO:0000259" key="5">
    <source>
        <dbReference type="Pfam" id="PF00460"/>
    </source>
</evidence>
<dbReference type="GO" id="GO:0071978">
    <property type="term" value="P:bacterial-type flagellum-dependent swarming motility"/>
    <property type="evidence" value="ECO:0007669"/>
    <property type="project" value="TreeGrafter"/>
</dbReference>
<dbReference type="GO" id="GO:0009425">
    <property type="term" value="C:bacterial-type flagellum basal body"/>
    <property type="evidence" value="ECO:0007669"/>
    <property type="project" value="UniProtKB-SubCell"/>
</dbReference>
<dbReference type="GO" id="GO:0005829">
    <property type="term" value="C:cytosol"/>
    <property type="evidence" value="ECO:0007669"/>
    <property type="project" value="TreeGrafter"/>
</dbReference>
<dbReference type="SUPFAM" id="SSF117143">
    <property type="entry name" value="Flagellar hook protein flgE"/>
    <property type="match status" value="1"/>
</dbReference>